<sequence length="402" mass="45762">MLDSVMDLVCFQSPNRVLGSSCCSTLLFLVSLQWHLASSALLLSLKHHHSHFHRQRPMIQTNGSTCALFVGTWVRDDTYPLYQSSNCPIIDPEFNCQMYGRPDSDYLKYRWRPLNCELPRFNGVDFLLNMKGKTIMFVGDSLGRNQWQSLICMISVAAPGTQTQLVRGEPLSTFRFLDYGVSISFYRAPYLVDLDVVQGKRILRLEEVAENGEVWKNADILMFNSGHWWSHEGSLQGWDYVELGGKYYPDMDRLAAFERGLKTWANWIDSNIDRNRVKVFFLAISPTHYNPTEWSAGGTSTTTTKNCYGETAPVAGTTYSTGAYSEQMRVVDMVLREMQNPAYLLDITMLSGLRKDGHPSIYSGDLNPEQRANPDHGADCSHWCLPGLPDTWNQLFYTALFF</sequence>
<accession>A0ACB9L6V7</accession>
<name>A0ACB9L6V7_BAUVA</name>
<comment type="caution">
    <text evidence="1">The sequence shown here is derived from an EMBL/GenBank/DDBJ whole genome shotgun (WGS) entry which is preliminary data.</text>
</comment>
<protein>
    <submittedName>
        <fullName evidence="1">Uncharacterized protein</fullName>
    </submittedName>
</protein>
<proteinExistence type="predicted"/>
<evidence type="ECO:0000313" key="2">
    <source>
        <dbReference type="Proteomes" id="UP000828941"/>
    </source>
</evidence>
<dbReference type="EMBL" id="CM039437">
    <property type="protein sequence ID" value="KAI4305298.1"/>
    <property type="molecule type" value="Genomic_DNA"/>
</dbReference>
<organism evidence="1 2">
    <name type="scientific">Bauhinia variegata</name>
    <name type="common">Purple orchid tree</name>
    <name type="synonym">Phanera variegata</name>
    <dbReference type="NCBI Taxonomy" id="167791"/>
    <lineage>
        <taxon>Eukaryota</taxon>
        <taxon>Viridiplantae</taxon>
        <taxon>Streptophyta</taxon>
        <taxon>Embryophyta</taxon>
        <taxon>Tracheophyta</taxon>
        <taxon>Spermatophyta</taxon>
        <taxon>Magnoliopsida</taxon>
        <taxon>eudicotyledons</taxon>
        <taxon>Gunneridae</taxon>
        <taxon>Pentapetalae</taxon>
        <taxon>rosids</taxon>
        <taxon>fabids</taxon>
        <taxon>Fabales</taxon>
        <taxon>Fabaceae</taxon>
        <taxon>Cercidoideae</taxon>
        <taxon>Cercideae</taxon>
        <taxon>Bauhiniinae</taxon>
        <taxon>Bauhinia</taxon>
    </lineage>
</organism>
<dbReference type="Proteomes" id="UP000828941">
    <property type="component" value="Chromosome 12"/>
</dbReference>
<reference evidence="1 2" key="1">
    <citation type="journal article" date="2022" name="DNA Res.">
        <title>Chromosomal-level genome assembly of the orchid tree Bauhinia variegata (Leguminosae; Cercidoideae) supports the allotetraploid origin hypothesis of Bauhinia.</title>
        <authorList>
            <person name="Zhong Y."/>
            <person name="Chen Y."/>
            <person name="Zheng D."/>
            <person name="Pang J."/>
            <person name="Liu Y."/>
            <person name="Luo S."/>
            <person name="Meng S."/>
            <person name="Qian L."/>
            <person name="Wei D."/>
            <person name="Dai S."/>
            <person name="Zhou R."/>
        </authorList>
    </citation>
    <scope>NUCLEOTIDE SEQUENCE [LARGE SCALE GENOMIC DNA]</scope>
    <source>
        <strain evidence="1">BV-YZ2020</strain>
    </source>
</reference>
<keyword evidence="2" id="KW-1185">Reference proteome</keyword>
<evidence type="ECO:0000313" key="1">
    <source>
        <dbReference type="EMBL" id="KAI4305298.1"/>
    </source>
</evidence>
<gene>
    <name evidence="1" type="ORF">L6164_028671</name>
</gene>